<dbReference type="InterPro" id="IPR011050">
    <property type="entry name" value="Pectin_lyase_fold/virulence"/>
</dbReference>
<feature type="domain" description="Right handed beta helix" evidence="2">
    <location>
        <begin position="482"/>
        <end position="569"/>
    </location>
</feature>
<dbReference type="Pfam" id="PF13229">
    <property type="entry name" value="Beta_helix"/>
    <property type="match status" value="1"/>
</dbReference>
<feature type="compositionally biased region" description="Basic and acidic residues" evidence="1">
    <location>
        <begin position="1"/>
        <end position="22"/>
    </location>
</feature>
<proteinExistence type="predicted"/>
<evidence type="ECO:0000256" key="1">
    <source>
        <dbReference type="SAM" id="MobiDB-lite"/>
    </source>
</evidence>
<dbReference type="RefSeq" id="WP_310929100.1">
    <property type="nucleotide sequence ID" value="NZ_JAMQOQ010000003.1"/>
</dbReference>
<feature type="compositionally biased region" description="Acidic residues" evidence="1">
    <location>
        <begin position="139"/>
        <end position="155"/>
    </location>
</feature>
<dbReference type="Proteomes" id="UP001254813">
    <property type="component" value="Unassembled WGS sequence"/>
</dbReference>
<dbReference type="PROSITE" id="PS51318">
    <property type="entry name" value="TAT"/>
    <property type="match status" value="1"/>
</dbReference>
<feature type="region of interest" description="Disordered" evidence="1">
    <location>
        <begin position="346"/>
        <end position="385"/>
    </location>
</feature>
<dbReference type="EMBL" id="JAMQOQ010000003">
    <property type="protein sequence ID" value="MDS0295235.1"/>
    <property type="molecule type" value="Genomic_DNA"/>
</dbReference>
<dbReference type="InterPro" id="IPR006311">
    <property type="entry name" value="TAT_signal"/>
</dbReference>
<evidence type="ECO:0000313" key="4">
    <source>
        <dbReference type="Proteomes" id="UP001254813"/>
    </source>
</evidence>
<feature type="compositionally biased region" description="Acidic residues" evidence="1">
    <location>
        <begin position="350"/>
        <end position="365"/>
    </location>
</feature>
<gene>
    <name evidence="3" type="ORF">NDI79_13715</name>
</gene>
<dbReference type="SUPFAM" id="SSF51126">
    <property type="entry name" value="Pectin lyase-like"/>
    <property type="match status" value="1"/>
</dbReference>
<evidence type="ECO:0000313" key="3">
    <source>
        <dbReference type="EMBL" id="MDS0295235.1"/>
    </source>
</evidence>
<organism evidence="3 4">
    <name type="scientific">Halogeometricum luteum</name>
    <dbReference type="NCBI Taxonomy" id="2950537"/>
    <lineage>
        <taxon>Archaea</taxon>
        <taxon>Methanobacteriati</taxon>
        <taxon>Methanobacteriota</taxon>
        <taxon>Stenosarchaea group</taxon>
        <taxon>Halobacteria</taxon>
        <taxon>Halobacteriales</taxon>
        <taxon>Haloferacaceae</taxon>
        <taxon>Halogeometricum</taxon>
    </lineage>
</organism>
<comment type="caution">
    <text evidence="3">The sequence shown here is derived from an EMBL/GenBank/DDBJ whole genome shotgun (WGS) entry which is preliminary data.</text>
</comment>
<dbReference type="InterPro" id="IPR039448">
    <property type="entry name" value="Beta_helix"/>
</dbReference>
<evidence type="ECO:0000259" key="2">
    <source>
        <dbReference type="Pfam" id="PF13229"/>
    </source>
</evidence>
<feature type="region of interest" description="Disordered" evidence="1">
    <location>
        <begin position="1"/>
        <end position="23"/>
    </location>
</feature>
<dbReference type="Gene3D" id="2.160.20.10">
    <property type="entry name" value="Single-stranded right-handed beta-helix, Pectin lyase-like"/>
    <property type="match status" value="1"/>
</dbReference>
<accession>A0ABU2G380</accession>
<dbReference type="InterPro" id="IPR012334">
    <property type="entry name" value="Pectin_lyas_fold"/>
</dbReference>
<protein>
    <submittedName>
        <fullName evidence="3">Right-handed parallel beta-helix repeat-containing protein</fullName>
    </submittedName>
</protein>
<name>A0ABU2G380_9EURY</name>
<feature type="region of interest" description="Disordered" evidence="1">
    <location>
        <begin position="182"/>
        <end position="209"/>
    </location>
</feature>
<feature type="compositionally biased region" description="Gly residues" evidence="1">
    <location>
        <begin position="367"/>
        <end position="378"/>
    </location>
</feature>
<feature type="region of interest" description="Disordered" evidence="1">
    <location>
        <begin position="134"/>
        <end position="167"/>
    </location>
</feature>
<sequence length="674" mass="69817">MPRKTSQAEHTDERDSGGESHLSRRSWLKLSGVAATGALLSSGVVSAQSAEFPNTILVDARDADGASEYSFAVSEAVQPVESTDASADFVTDDANVAATAENALHAYHYSGNLVSFSIDGSAFAAFGEDVGSDLGGSAEADDGADSGSDDSDDGSGSEHQLRITSGSNVEYAFTTTGEIRKNLDAGDNSAEENNDSVTQNDDGTWTAEGLTGNGYGDSYTFTGEIVSFEPTTGSYSLVYDGSQTTAAELVGDSNELRIVSESDVDYAFTATGTVEKDLDAGDYAAEGDNDAVTENDDDTFTAEGMTGNGYGDTYQVAGDVVAFEPMTGSYTLTYDGTELTAAELTGNEAPTDDTGDASDDSESSDGDTGGANLGGGEGYPNTVSESEADYTAGSLSELESALGDAAEGQTVYVTGEIGVDSTITVPQGVTLASDRGIDGAEGGVLVADGEIEMLEVDGDSRITGLRLDGPMSTYESWDGYPAGAGIVSNGSGVEVDNCEIYGFAYAGVNGSNDEYVHHCDIHNNPQDGLGYGVDCTGGDQTIEYCTFNYNRHSVASSGSGSYTVRNNHFGPETVDHVIDVHPPGGETIIIENNTVEATEHVQDGGETEAVYIRGDVAQEGVIRNNWFYGSEPSDGGDPGEAVRTALSSWDEANVTLENNAYGSSEPSGDIGAPR</sequence>
<reference evidence="3 4" key="1">
    <citation type="submission" date="2022-06" db="EMBL/GenBank/DDBJ databases">
        <title>Halogeometricum sp. a new haloarchaeum isolate from saline soil.</title>
        <authorList>
            <person name="Strakova D."/>
            <person name="Galisteo C."/>
            <person name="Sanchez-Porro C."/>
            <person name="Ventosa A."/>
        </authorList>
    </citation>
    <scope>NUCLEOTIDE SEQUENCE [LARGE SCALE GENOMIC DNA]</scope>
    <source>
        <strain evidence="4">S3BR25-2</strain>
    </source>
</reference>
<keyword evidence="4" id="KW-1185">Reference proteome</keyword>